<dbReference type="PRINTS" id="PR00032">
    <property type="entry name" value="HTHARAC"/>
</dbReference>
<protein>
    <submittedName>
        <fullName evidence="5">Bacillibactin transport regulator</fullName>
    </submittedName>
</protein>
<dbReference type="Proteomes" id="UP000254893">
    <property type="component" value="Unassembled WGS sequence"/>
</dbReference>
<dbReference type="EMBL" id="UGYW01000002">
    <property type="protein sequence ID" value="SUJ14208.1"/>
    <property type="molecule type" value="Genomic_DNA"/>
</dbReference>
<dbReference type="PANTHER" id="PTHR47893:SF1">
    <property type="entry name" value="REGULATORY PROTEIN PCHR"/>
    <property type="match status" value="1"/>
</dbReference>
<sequence>MKLLNTKTRTLKYDHPDYGIRLINPYTTYELVPEHEGYLVVIAIKEGCSLSAGNHKLILKERDSTIIRLDKTNIKVSSRHPEAQCLTLLYRPSYLKHMDITDQSILHIDAGIRKVEKMETEVASRTYIKAVDLIRVQATHTLLPAFYKSKSLYILSSLMDGIQRKVLSKPAELREADIEKIKKVKYIIETNLNKNFTIQHLAREVGTNVQYLKQHFKQYYGKTIFSFISECKMQKAQHLLKERELTISFISHQLGYKHASHFTNAFKKFFGYVPNAIRYSLIFFYNEIIAITELGLV</sequence>
<dbReference type="InterPro" id="IPR053142">
    <property type="entry name" value="PchR_regulatory_protein"/>
</dbReference>
<name>A0A380C8J4_SPHSI</name>
<dbReference type="GO" id="GO:0003700">
    <property type="term" value="F:DNA-binding transcription factor activity"/>
    <property type="evidence" value="ECO:0007669"/>
    <property type="project" value="InterPro"/>
</dbReference>
<dbReference type="GO" id="GO:0043565">
    <property type="term" value="F:sequence-specific DNA binding"/>
    <property type="evidence" value="ECO:0007669"/>
    <property type="project" value="InterPro"/>
</dbReference>
<dbReference type="AlphaFoldDB" id="A0A380C8J4"/>
<dbReference type="Gene3D" id="1.10.10.60">
    <property type="entry name" value="Homeodomain-like"/>
    <property type="match status" value="1"/>
</dbReference>
<evidence type="ECO:0000313" key="6">
    <source>
        <dbReference type="Proteomes" id="UP000254893"/>
    </source>
</evidence>
<proteinExistence type="predicted"/>
<evidence type="ECO:0000256" key="1">
    <source>
        <dbReference type="ARBA" id="ARBA00023015"/>
    </source>
</evidence>
<dbReference type="RefSeq" id="WP_115170246.1">
    <property type="nucleotide sequence ID" value="NZ_UGYW01000002.1"/>
</dbReference>
<evidence type="ECO:0000259" key="4">
    <source>
        <dbReference type="PROSITE" id="PS01124"/>
    </source>
</evidence>
<evidence type="ECO:0000256" key="3">
    <source>
        <dbReference type="ARBA" id="ARBA00023163"/>
    </source>
</evidence>
<accession>A0A380C8J4</accession>
<dbReference type="InterPro" id="IPR018060">
    <property type="entry name" value="HTH_AraC"/>
</dbReference>
<dbReference type="InterPro" id="IPR020449">
    <property type="entry name" value="Tscrpt_reg_AraC-type_HTH"/>
</dbReference>
<dbReference type="PANTHER" id="PTHR47893">
    <property type="entry name" value="REGULATORY PROTEIN PCHR"/>
    <property type="match status" value="1"/>
</dbReference>
<gene>
    <name evidence="5" type="primary">btr_3</name>
    <name evidence="5" type="ORF">NCTC11388_02368</name>
</gene>
<dbReference type="SUPFAM" id="SSF46689">
    <property type="entry name" value="Homeodomain-like"/>
    <property type="match status" value="2"/>
</dbReference>
<reference evidence="5 6" key="1">
    <citation type="submission" date="2018-06" db="EMBL/GenBank/DDBJ databases">
        <authorList>
            <consortium name="Pathogen Informatics"/>
            <person name="Doyle S."/>
        </authorList>
    </citation>
    <scope>NUCLEOTIDE SEQUENCE [LARGE SCALE GENOMIC DNA]</scope>
    <source>
        <strain evidence="5 6">NCTC11388</strain>
    </source>
</reference>
<evidence type="ECO:0000256" key="2">
    <source>
        <dbReference type="ARBA" id="ARBA00023125"/>
    </source>
</evidence>
<organism evidence="5 6">
    <name type="scientific">Sphingobacterium spiritivorum</name>
    <name type="common">Flavobacterium spiritivorum</name>
    <dbReference type="NCBI Taxonomy" id="258"/>
    <lineage>
        <taxon>Bacteria</taxon>
        <taxon>Pseudomonadati</taxon>
        <taxon>Bacteroidota</taxon>
        <taxon>Sphingobacteriia</taxon>
        <taxon>Sphingobacteriales</taxon>
        <taxon>Sphingobacteriaceae</taxon>
        <taxon>Sphingobacterium</taxon>
    </lineage>
</organism>
<dbReference type="Pfam" id="PF12833">
    <property type="entry name" value="HTH_18"/>
    <property type="match status" value="1"/>
</dbReference>
<keyword evidence="3" id="KW-0804">Transcription</keyword>
<dbReference type="PROSITE" id="PS01124">
    <property type="entry name" value="HTH_ARAC_FAMILY_2"/>
    <property type="match status" value="1"/>
</dbReference>
<evidence type="ECO:0000313" key="5">
    <source>
        <dbReference type="EMBL" id="SUJ14208.1"/>
    </source>
</evidence>
<feature type="domain" description="HTH araC/xylS-type" evidence="4">
    <location>
        <begin position="182"/>
        <end position="280"/>
    </location>
</feature>
<dbReference type="SMART" id="SM00342">
    <property type="entry name" value="HTH_ARAC"/>
    <property type="match status" value="1"/>
</dbReference>
<keyword evidence="1" id="KW-0805">Transcription regulation</keyword>
<keyword evidence="2" id="KW-0238">DNA-binding</keyword>
<dbReference type="InterPro" id="IPR009057">
    <property type="entry name" value="Homeodomain-like_sf"/>
</dbReference>